<sequence>MPSPQKKRVKVSISTPVAIPFSVNIANIPKDDTAMTRGLSPTLPSKIKSNLMHYWQKETAAERAEHCRREFDKAWKISEEHRKIAEEEKKAAKEASLASSQERSKRHYDKMREKKIEEGWVPACGNFSNYKKRLNGIDDTRWPWRSSDIAREVKKLNAKAFEKLAEQVVGRWIDRKATTETGKLVWTEVTLKNIAAGNWLGGHTTRFSILVSYPDLQKEIEDTLESMRDVRVTLTMITIRAIMISLMECSAPELFTVSHYGSTFKCSESFVRKFLCNVMGWSERRVTKCAQKLPEDYKEILTNAFLREAHIIHDYAIPPELHVNTDQTQVVYQQGTNKTWTKKGVKQVATVGHEEKRAFTLVLSISASGNVLPMQAIYSGGSNRSCPSKDAPMYGEAMQLGIRFLPSKMKTYWSTQDTMRSLVTDILVPYYNDTKARLGLPTSQHSKWKIDCWSVHKSVEFRDWMQENHSNIIVIYVSGGTTGLWQPLDVGIQRPLKLSIKKTSHHDIVSDVMKQLENGTDPKKIQVNTSVGVLRDRSVGWIVNAIRDVSDKEFVKKAWELCCIDNLNTSQASLTSADALAQLRSLLETNPTFHKELTKGSHDSRDSGIEELPFSDIIDDDSDVSVMVIQKLLVGDKGIGNTFALQDDRSIT</sequence>
<keyword evidence="3" id="KW-1185">Reference proteome</keyword>
<evidence type="ECO:0000313" key="2">
    <source>
        <dbReference type="EMBL" id="PBL00706.1"/>
    </source>
</evidence>
<feature type="region of interest" description="Disordered" evidence="1">
    <location>
        <begin position="88"/>
        <end position="109"/>
    </location>
</feature>
<evidence type="ECO:0008006" key="4">
    <source>
        <dbReference type="Google" id="ProtNLM"/>
    </source>
</evidence>
<proteinExistence type="predicted"/>
<dbReference type="EMBL" id="KZ293646">
    <property type="protein sequence ID" value="PBL00706.1"/>
    <property type="molecule type" value="Genomic_DNA"/>
</dbReference>
<dbReference type="STRING" id="47427.A0A2H3DZT8"/>
<organism evidence="2 3">
    <name type="scientific">Armillaria gallica</name>
    <name type="common">Bulbous honey fungus</name>
    <name type="synonym">Armillaria bulbosa</name>
    <dbReference type="NCBI Taxonomy" id="47427"/>
    <lineage>
        <taxon>Eukaryota</taxon>
        <taxon>Fungi</taxon>
        <taxon>Dikarya</taxon>
        <taxon>Basidiomycota</taxon>
        <taxon>Agaricomycotina</taxon>
        <taxon>Agaricomycetes</taxon>
        <taxon>Agaricomycetidae</taxon>
        <taxon>Agaricales</taxon>
        <taxon>Marasmiineae</taxon>
        <taxon>Physalacriaceae</taxon>
        <taxon>Armillaria</taxon>
    </lineage>
</organism>
<dbReference type="InParanoid" id="A0A2H3DZT8"/>
<gene>
    <name evidence="2" type="ORF">ARMGADRAFT_1073045</name>
</gene>
<protein>
    <recommendedName>
        <fullName evidence="4">DDE-1 domain-containing protein</fullName>
    </recommendedName>
</protein>
<dbReference type="Proteomes" id="UP000217790">
    <property type="component" value="Unassembled WGS sequence"/>
</dbReference>
<accession>A0A2H3DZT8</accession>
<dbReference type="OMA" id="TMITIRA"/>
<dbReference type="AlphaFoldDB" id="A0A2H3DZT8"/>
<evidence type="ECO:0000256" key="1">
    <source>
        <dbReference type="SAM" id="MobiDB-lite"/>
    </source>
</evidence>
<dbReference type="OrthoDB" id="3341102at2759"/>
<name>A0A2H3DZT8_ARMGA</name>
<reference evidence="3" key="1">
    <citation type="journal article" date="2017" name="Nat. Ecol. Evol.">
        <title>Genome expansion and lineage-specific genetic innovations in the forest pathogenic fungi Armillaria.</title>
        <authorList>
            <person name="Sipos G."/>
            <person name="Prasanna A.N."/>
            <person name="Walter M.C."/>
            <person name="O'Connor E."/>
            <person name="Balint B."/>
            <person name="Krizsan K."/>
            <person name="Kiss B."/>
            <person name="Hess J."/>
            <person name="Varga T."/>
            <person name="Slot J."/>
            <person name="Riley R."/>
            <person name="Boka B."/>
            <person name="Rigling D."/>
            <person name="Barry K."/>
            <person name="Lee J."/>
            <person name="Mihaltcheva S."/>
            <person name="LaButti K."/>
            <person name="Lipzen A."/>
            <person name="Waldron R."/>
            <person name="Moloney N.M."/>
            <person name="Sperisen C."/>
            <person name="Kredics L."/>
            <person name="Vagvoelgyi C."/>
            <person name="Patrignani A."/>
            <person name="Fitzpatrick D."/>
            <person name="Nagy I."/>
            <person name="Doyle S."/>
            <person name="Anderson J.B."/>
            <person name="Grigoriev I.V."/>
            <person name="Gueldener U."/>
            <person name="Muensterkoetter M."/>
            <person name="Nagy L.G."/>
        </authorList>
    </citation>
    <scope>NUCLEOTIDE SEQUENCE [LARGE SCALE GENOMIC DNA]</scope>
    <source>
        <strain evidence="3">Ar21-2</strain>
    </source>
</reference>
<evidence type="ECO:0000313" key="3">
    <source>
        <dbReference type="Proteomes" id="UP000217790"/>
    </source>
</evidence>